<keyword evidence="2" id="KW-1185">Reference proteome</keyword>
<accession>A0ABX2JLF7</accession>
<evidence type="ECO:0000313" key="1">
    <source>
        <dbReference type="EMBL" id="NTS65294.1"/>
    </source>
</evidence>
<comment type="caution">
    <text evidence="1">The sequence shown here is derived from an EMBL/GenBank/DDBJ whole genome shotgun (WGS) entry which is preliminary data.</text>
</comment>
<gene>
    <name evidence="1" type="ORF">HRV97_08980</name>
</gene>
<dbReference type="RefSeq" id="WP_174193933.1">
    <property type="nucleotide sequence ID" value="NZ_JABULH010000003.1"/>
</dbReference>
<dbReference type="EMBL" id="JABULH010000003">
    <property type="protein sequence ID" value="NTS65294.1"/>
    <property type="molecule type" value="Genomic_DNA"/>
</dbReference>
<dbReference type="Proteomes" id="UP000621447">
    <property type="component" value="Unassembled WGS sequence"/>
</dbReference>
<sequence>MSNDAAFFRRQADTQRVEASAATLDNVRERCERAAASWDAMAVRAERTDKLRADRLPAAAPSLLAE</sequence>
<reference evidence="1 2" key="1">
    <citation type="submission" date="2020-06" db="EMBL/GenBank/DDBJ databases">
        <title>Sphingomonas hominis sp. nov., a member of the Sphingomonas, isolated from the hair of a 22-year-old girl.</title>
        <authorList>
            <person name="Zhang D.-F."/>
            <person name="Cui X.-W."/>
        </authorList>
    </citation>
    <scope>NUCLEOTIDE SEQUENCE [LARGE SCALE GENOMIC DNA]</scope>
    <source>
        <strain evidence="1 2">HHU CXW</strain>
    </source>
</reference>
<protein>
    <submittedName>
        <fullName evidence="1">Uncharacterized protein</fullName>
    </submittedName>
</protein>
<proteinExistence type="predicted"/>
<evidence type="ECO:0000313" key="2">
    <source>
        <dbReference type="Proteomes" id="UP000621447"/>
    </source>
</evidence>
<name>A0ABX2JLF7_9SPHN</name>
<organism evidence="1 2">
    <name type="scientific">Sphingomonas hominis</name>
    <dbReference type="NCBI Taxonomy" id="2741495"/>
    <lineage>
        <taxon>Bacteria</taxon>
        <taxon>Pseudomonadati</taxon>
        <taxon>Pseudomonadota</taxon>
        <taxon>Alphaproteobacteria</taxon>
        <taxon>Sphingomonadales</taxon>
        <taxon>Sphingomonadaceae</taxon>
        <taxon>Sphingomonas</taxon>
    </lineage>
</organism>